<protein>
    <recommendedName>
        <fullName evidence="4">Trehalose 6-phosphate phosphatase</fullName>
        <ecNumber evidence="4">3.1.3.12</ecNumber>
    </recommendedName>
</protein>
<accession>A0ABV3TAQ8</accession>
<dbReference type="GO" id="GO:0004805">
    <property type="term" value="F:trehalose-phosphatase activity"/>
    <property type="evidence" value="ECO:0007669"/>
    <property type="project" value="UniProtKB-EC"/>
</dbReference>
<evidence type="ECO:0000313" key="6">
    <source>
        <dbReference type="Proteomes" id="UP001556709"/>
    </source>
</evidence>
<dbReference type="RefSeq" id="WP_367957787.1">
    <property type="nucleotide sequence ID" value="NZ_JBAKFH010000006.1"/>
</dbReference>
<proteinExistence type="inferred from homology"/>
<dbReference type="Pfam" id="PF02358">
    <property type="entry name" value="Trehalose_PPase"/>
    <property type="match status" value="1"/>
</dbReference>
<dbReference type="Proteomes" id="UP001556709">
    <property type="component" value="Unassembled WGS sequence"/>
</dbReference>
<comment type="catalytic activity">
    <reaction evidence="4">
        <text>alpha,alpha-trehalose 6-phosphate + H2O = alpha,alpha-trehalose + phosphate</text>
        <dbReference type="Rhea" id="RHEA:23420"/>
        <dbReference type="ChEBI" id="CHEBI:15377"/>
        <dbReference type="ChEBI" id="CHEBI:16551"/>
        <dbReference type="ChEBI" id="CHEBI:43474"/>
        <dbReference type="ChEBI" id="CHEBI:58429"/>
        <dbReference type="EC" id="3.1.3.12"/>
    </reaction>
</comment>
<comment type="cofactor">
    <cofactor evidence="4">
        <name>Mg(2+)</name>
        <dbReference type="ChEBI" id="CHEBI:18420"/>
    </cofactor>
</comment>
<dbReference type="Gene3D" id="3.40.50.1000">
    <property type="entry name" value="HAD superfamily/HAD-like"/>
    <property type="match status" value="1"/>
</dbReference>
<reference evidence="5 6" key="1">
    <citation type="submission" date="2024-02" db="EMBL/GenBank/DDBJ databases">
        <title>New especies of Spiribacter isolated from saline water.</title>
        <authorList>
            <person name="Leon M.J."/>
            <person name="De La Haba R."/>
            <person name="Sanchez-Porro C."/>
            <person name="Ventosa A."/>
        </authorList>
    </citation>
    <scope>NUCLEOTIDE SEQUENCE [LARGE SCALE GENOMIC DNA]</scope>
    <source>
        <strain evidence="6">ag22IC6-390</strain>
    </source>
</reference>
<dbReference type="InterPro" id="IPR023214">
    <property type="entry name" value="HAD_sf"/>
</dbReference>
<evidence type="ECO:0000256" key="3">
    <source>
        <dbReference type="ARBA" id="ARBA00022801"/>
    </source>
</evidence>
<dbReference type="NCBIfam" id="TIGR01484">
    <property type="entry name" value="HAD-SF-IIB"/>
    <property type="match status" value="1"/>
</dbReference>
<keyword evidence="4" id="KW-0479">Metal-binding</keyword>
<evidence type="ECO:0000256" key="1">
    <source>
        <dbReference type="ARBA" id="ARBA00005199"/>
    </source>
</evidence>
<dbReference type="SUPFAM" id="SSF56784">
    <property type="entry name" value="HAD-like"/>
    <property type="match status" value="1"/>
</dbReference>
<sequence length="250" mass="26721">MNALPQPASDWALFLDFDGTLVEIADHPDAVVVPETLPGLLKRLAATLDGAVAIVSGRSLAGLDALLDGALPAMAGVHGLERRDGRGQTYAPLDRTPAFRQARAAVQAFVEDHPGTVMEDKGNAITLHFRGAPAAADAARAMLSAHCHAMGDEFVLMDGKQVLELKPADQHKGTVVQTYMREPPFAGRVPVFMGDDVTDEYAFAAVNQLGGHTIRVGDGDRATAAHHTIDSVNEALQWLNRLARQLADHR</sequence>
<dbReference type="CDD" id="cd01627">
    <property type="entry name" value="HAD_TPP"/>
    <property type="match status" value="1"/>
</dbReference>
<comment type="similarity">
    <text evidence="2 4">Belongs to the trehalose phosphatase family.</text>
</comment>
<evidence type="ECO:0000256" key="2">
    <source>
        <dbReference type="ARBA" id="ARBA00008770"/>
    </source>
</evidence>
<gene>
    <name evidence="5" type="primary">otsB</name>
    <name evidence="5" type="ORF">V6X73_03105</name>
</gene>
<dbReference type="EC" id="3.1.3.12" evidence="4"/>
<comment type="function">
    <text evidence="4">Removes the phosphate from trehalose 6-phosphate to produce free trehalose.</text>
</comment>
<dbReference type="InterPro" id="IPR036412">
    <property type="entry name" value="HAD-like_sf"/>
</dbReference>
<dbReference type="NCBIfam" id="TIGR00685">
    <property type="entry name" value="T6PP"/>
    <property type="match status" value="1"/>
</dbReference>
<dbReference type="InterPro" id="IPR006379">
    <property type="entry name" value="HAD-SF_hydro_IIB"/>
</dbReference>
<keyword evidence="6" id="KW-1185">Reference proteome</keyword>
<dbReference type="PANTHER" id="PTHR43768:SF3">
    <property type="entry name" value="TREHALOSE 6-PHOSPHATE PHOSPHATASE"/>
    <property type="match status" value="1"/>
</dbReference>
<evidence type="ECO:0000313" key="5">
    <source>
        <dbReference type="EMBL" id="MEX0468718.1"/>
    </source>
</evidence>
<keyword evidence="4" id="KW-0460">Magnesium</keyword>
<dbReference type="Gene3D" id="3.30.70.1020">
    <property type="entry name" value="Trehalose-6-phosphate phosphatase related protein, domain 2"/>
    <property type="match status" value="1"/>
</dbReference>
<dbReference type="InterPro" id="IPR003337">
    <property type="entry name" value="Trehalose_PPase"/>
</dbReference>
<comment type="pathway">
    <text evidence="1 4">Glycan biosynthesis; trehalose biosynthesis.</text>
</comment>
<dbReference type="InterPro" id="IPR044651">
    <property type="entry name" value="OTSB-like"/>
</dbReference>
<dbReference type="EMBL" id="JBAKFM010000001">
    <property type="protein sequence ID" value="MEX0468718.1"/>
    <property type="molecule type" value="Genomic_DNA"/>
</dbReference>
<organism evidence="5 6">
    <name type="scientific">Spiribacter pallidus</name>
    <dbReference type="NCBI Taxonomy" id="1987936"/>
    <lineage>
        <taxon>Bacteria</taxon>
        <taxon>Pseudomonadati</taxon>
        <taxon>Pseudomonadota</taxon>
        <taxon>Gammaproteobacteria</taxon>
        <taxon>Chromatiales</taxon>
        <taxon>Ectothiorhodospiraceae</taxon>
        <taxon>Spiribacter</taxon>
    </lineage>
</organism>
<name>A0ABV3TAQ8_9GAMM</name>
<keyword evidence="3 4" id="KW-0378">Hydrolase</keyword>
<dbReference type="PANTHER" id="PTHR43768">
    <property type="entry name" value="TREHALOSE 6-PHOSPHATE PHOSPHATASE"/>
    <property type="match status" value="1"/>
</dbReference>
<comment type="caution">
    <text evidence="5">The sequence shown here is derived from an EMBL/GenBank/DDBJ whole genome shotgun (WGS) entry which is preliminary data.</text>
</comment>
<evidence type="ECO:0000256" key="4">
    <source>
        <dbReference type="RuleBase" id="RU361117"/>
    </source>
</evidence>